<dbReference type="RefSeq" id="WP_014812678.1">
    <property type="nucleotide sequence ID" value="NC_018025.1"/>
</dbReference>
<dbReference type="Proteomes" id="UP000006055">
    <property type="component" value="Chromosome"/>
</dbReference>
<keyword evidence="1" id="KW-0408">Iron</keyword>
<evidence type="ECO:0000259" key="2">
    <source>
        <dbReference type="SMART" id="SM00899"/>
    </source>
</evidence>
<keyword evidence="4" id="KW-1185">Reference proteome</keyword>
<sequence length="74" mass="8153">MTLDQLTPGQECRVCDVSLEGAQLQRLLDMGFIEGTLIKVIRNAPLLDPLDVEIRGYLVAIRRNEAMGVEVAIA</sequence>
<dbReference type="PANTHER" id="PTHR42954:SF2">
    <property type="entry name" value="FE(2+) TRANSPORT PROTEIN A"/>
    <property type="match status" value="1"/>
</dbReference>
<evidence type="ECO:0000256" key="1">
    <source>
        <dbReference type="ARBA" id="ARBA00023004"/>
    </source>
</evidence>
<dbReference type="SUPFAM" id="SSF50037">
    <property type="entry name" value="C-terminal domain of transcriptional repressors"/>
    <property type="match status" value="1"/>
</dbReference>
<reference evidence="4" key="1">
    <citation type="submission" date="2012-06" db="EMBL/GenBank/DDBJ databases">
        <title>Complete sequence of chromosome of Desulfomonile tiedjei DSM 6799.</title>
        <authorList>
            <person name="Lucas S."/>
            <person name="Copeland A."/>
            <person name="Lapidus A."/>
            <person name="Glavina del Rio T."/>
            <person name="Dalin E."/>
            <person name="Tice H."/>
            <person name="Bruce D."/>
            <person name="Goodwin L."/>
            <person name="Pitluck S."/>
            <person name="Peters L."/>
            <person name="Ovchinnikova G."/>
            <person name="Zeytun A."/>
            <person name="Lu M."/>
            <person name="Kyrpides N."/>
            <person name="Mavromatis K."/>
            <person name="Ivanova N."/>
            <person name="Brettin T."/>
            <person name="Detter J.C."/>
            <person name="Han C."/>
            <person name="Larimer F."/>
            <person name="Land M."/>
            <person name="Hauser L."/>
            <person name="Markowitz V."/>
            <person name="Cheng J.-F."/>
            <person name="Hugenholtz P."/>
            <person name="Woyke T."/>
            <person name="Wu D."/>
            <person name="Spring S."/>
            <person name="Schroeder M."/>
            <person name="Brambilla E."/>
            <person name="Klenk H.-P."/>
            <person name="Eisen J.A."/>
        </authorList>
    </citation>
    <scope>NUCLEOTIDE SEQUENCE [LARGE SCALE GENOMIC DNA]</scope>
    <source>
        <strain evidence="4">ATCC 49306 / DSM 6799 / DCB-1</strain>
    </source>
</reference>
<gene>
    <name evidence="3" type="ordered locus">Desti_4959</name>
</gene>
<proteinExistence type="predicted"/>
<evidence type="ECO:0000313" key="4">
    <source>
        <dbReference type="Proteomes" id="UP000006055"/>
    </source>
</evidence>
<dbReference type="STRING" id="706587.Desti_4959"/>
<feature type="domain" description="Ferrous iron transporter FeoA-like" evidence="2">
    <location>
        <begin position="1"/>
        <end position="73"/>
    </location>
</feature>
<dbReference type="AlphaFoldDB" id="I4CDD2"/>
<protein>
    <submittedName>
        <fullName evidence="3">Fe2+ transport system protein A</fullName>
    </submittedName>
</protein>
<dbReference type="HOGENOM" id="CLU_150646_12_4_7"/>
<dbReference type="Gene3D" id="2.30.30.90">
    <property type="match status" value="1"/>
</dbReference>
<dbReference type="EMBL" id="CP003360">
    <property type="protein sequence ID" value="AFM27573.1"/>
    <property type="molecule type" value="Genomic_DNA"/>
</dbReference>
<accession>I4CDD2</accession>
<dbReference type="GO" id="GO:0046914">
    <property type="term" value="F:transition metal ion binding"/>
    <property type="evidence" value="ECO:0007669"/>
    <property type="project" value="InterPro"/>
</dbReference>
<dbReference type="InterPro" id="IPR052713">
    <property type="entry name" value="FeoA"/>
</dbReference>
<dbReference type="InterPro" id="IPR007167">
    <property type="entry name" value="Fe-transptr_FeoA-like"/>
</dbReference>
<organism evidence="3 4">
    <name type="scientific">Desulfomonile tiedjei (strain ATCC 49306 / DSM 6799 / DCB-1)</name>
    <dbReference type="NCBI Taxonomy" id="706587"/>
    <lineage>
        <taxon>Bacteria</taxon>
        <taxon>Pseudomonadati</taxon>
        <taxon>Thermodesulfobacteriota</taxon>
        <taxon>Desulfomonilia</taxon>
        <taxon>Desulfomonilales</taxon>
        <taxon>Desulfomonilaceae</taxon>
        <taxon>Desulfomonile</taxon>
    </lineage>
</organism>
<evidence type="ECO:0000313" key="3">
    <source>
        <dbReference type="EMBL" id="AFM27573.1"/>
    </source>
</evidence>
<dbReference type="InterPro" id="IPR008988">
    <property type="entry name" value="Transcriptional_repressor_C"/>
</dbReference>
<dbReference type="KEGG" id="dti:Desti_4959"/>
<dbReference type="InterPro" id="IPR038157">
    <property type="entry name" value="FeoA_core_dom"/>
</dbReference>
<dbReference type="Pfam" id="PF04023">
    <property type="entry name" value="FeoA"/>
    <property type="match status" value="1"/>
</dbReference>
<dbReference type="eggNOG" id="COG1918">
    <property type="taxonomic scope" value="Bacteria"/>
</dbReference>
<dbReference type="OrthoDB" id="9811076at2"/>
<name>I4CDD2_DESTA</name>
<dbReference type="SMART" id="SM00899">
    <property type="entry name" value="FeoA"/>
    <property type="match status" value="1"/>
</dbReference>
<dbReference type="PANTHER" id="PTHR42954">
    <property type="entry name" value="FE(2+) TRANSPORT PROTEIN A"/>
    <property type="match status" value="1"/>
</dbReference>